<accession>A0A6V8LL25</accession>
<reference evidence="1 2" key="2">
    <citation type="submission" date="2020-03" db="EMBL/GenBank/DDBJ databases">
        <authorList>
            <person name="Ichikawa N."/>
            <person name="Kimura A."/>
            <person name="Kitahashi Y."/>
            <person name="Uohara A."/>
        </authorList>
    </citation>
    <scope>NUCLEOTIDE SEQUENCE [LARGE SCALE GENOMIC DNA]</scope>
    <source>
        <strain evidence="1 2">NBRC 108638</strain>
    </source>
</reference>
<sequence length="199" mass="21003">MLWVPLFIKEPRQAAGRVDDRNWEHVDLLPTVADLAGVTVPWKTDGISAVRETRERVDKRYHDVPSKPVTVPGPANFAEVLRGSAGRPAALAQPRADLIGTPAAALPAAGSRTASATVSNADDFRAVDLASGTIPALVYGTVPSSVPAGTLLAVAVNGRIAAVTQVAKPDKEGHRFGALITDESVFRTGENQVDVIRLE</sequence>
<organism evidence="1 2">
    <name type="scientific">Phytohabitans rumicis</name>
    <dbReference type="NCBI Taxonomy" id="1076125"/>
    <lineage>
        <taxon>Bacteria</taxon>
        <taxon>Bacillati</taxon>
        <taxon>Actinomycetota</taxon>
        <taxon>Actinomycetes</taxon>
        <taxon>Micromonosporales</taxon>
        <taxon>Micromonosporaceae</taxon>
    </lineage>
</organism>
<proteinExistence type="predicted"/>
<dbReference type="SUPFAM" id="SSF53649">
    <property type="entry name" value="Alkaline phosphatase-like"/>
    <property type="match status" value="1"/>
</dbReference>
<dbReference type="Gene3D" id="3.40.720.10">
    <property type="entry name" value="Alkaline Phosphatase, subunit A"/>
    <property type="match status" value="1"/>
</dbReference>
<gene>
    <name evidence="1" type="ORF">Prum_083990</name>
</gene>
<comment type="caution">
    <text evidence="1">The sequence shown here is derived from an EMBL/GenBank/DDBJ whole genome shotgun (WGS) entry which is preliminary data.</text>
</comment>
<reference evidence="1 2" key="1">
    <citation type="submission" date="2020-03" db="EMBL/GenBank/DDBJ databases">
        <title>Whole genome shotgun sequence of Phytohabitans rumicis NBRC 108638.</title>
        <authorList>
            <person name="Komaki H."/>
            <person name="Tamura T."/>
        </authorList>
    </citation>
    <scope>NUCLEOTIDE SEQUENCE [LARGE SCALE GENOMIC DNA]</scope>
    <source>
        <strain evidence="1 2">NBRC 108638</strain>
    </source>
</reference>
<name>A0A6V8LL25_9ACTN</name>
<protein>
    <submittedName>
        <fullName evidence="1">Uncharacterized protein</fullName>
    </submittedName>
</protein>
<dbReference type="Proteomes" id="UP000482960">
    <property type="component" value="Unassembled WGS sequence"/>
</dbReference>
<dbReference type="AlphaFoldDB" id="A0A6V8LL25"/>
<evidence type="ECO:0000313" key="1">
    <source>
        <dbReference type="EMBL" id="GFJ94757.1"/>
    </source>
</evidence>
<dbReference type="EMBL" id="BLPG01000001">
    <property type="protein sequence ID" value="GFJ94757.1"/>
    <property type="molecule type" value="Genomic_DNA"/>
</dbReference>
<evidence type="ECO:0000313" key="2">
    <source>
        <dbReference type="Proteomes" id="UP000482960"/>
    </source>
</evidence>
<keyword evidence="2" id="KW-1185">Reference proteome</keyword>
<dbReference type="InterPro" id="IPR017850">
    <property type="entry name" value="Alkaline_phosphatase_core_sf"/>
</dbReference>